<gene>
    <name evidence="2" type="ORF">Nepgr_019702</name>
</gene>
<comment type="caution">
    <text evidence="2">The sequence shown here is derived from an EMBL/GenBank/DDBJ whole genome shotgun (WGS) entry which is preliminary data.</text>
</comment>
<reference evidence="2" key="1">
    <citation type="submission" date="2023-05" db="EMBL/GenBank/DDBJ databases">
        <title>Nepenthes gracilis genome sequencing.</title>
        <authorList>
            <person name="Fukushima K."/>
        </authorList>
    </citation>
    <scope>NUCLEOTIDE SEQUENCE</scope>
    <source>
        <strain evidence="2">SING2019-196</strain>
    </source>
</reference>
<keyword evidence="1" id="KW-1133">Transmembrane helix</keyword>
<sequence>MMGTQQITKLTEGFDPFHSHSLFPSSHHVSLPVSVAIFIFPCTVVSSLSYCSGFQGSSTMRWRSPKKFG</sequence>
<dbReference type="Proteomes" id="UP001279734">
    <property type="component" value="Unassembled WGS sequence"/>
</dbReference>
<organism evidence="2 3">
    <name type="scientific">Nepenthes gracilis</name>
    <name type="common">Slender pitcher plant</name>
    <dbReference type="NCBI Taxonomy" id="150966"/>
    <lineage>
        <taxon>Eukaryota</taxon>
        <taxon>Viridiplantae</taxon>
        <taxon>Streptophyta</taxon>
        <taxon>Embryophyta</taxon>
        <taxon>Tracheophyta</taxon>
        <taxon>Spermatophyta</taxon>
        <taxon>Magnoliopsida</taxon>
        <taxon>eudicotyledons</taxon>
        <taxon>Gunneridae</taxon>
        <taxon>Pentapetalae</taxon>
        <taxon>Caryophyllales</taxon>
        <taxon>Nepenthaceae</taxon>
        <taxon>Nepenthes</taxon>
    </lineage>
</organism>
<evidence type="ECO:0008006" key="4">
    <source>
        <dbReference type="Google" id="ProtNLM"/>
    </source>
</evidence>
<keyword evidence="1" id="KW-0812">Transmembrane</keyword>
<keyword evidence="3" id="KW-1185">Reference proteome</keyword>
<keyword evidence="1" id="KW-0472">Membrane</keyword>
<name>A0AAD3SVS5_NEPGR</name>
<feature type="transmembrane region" description="Helical" evidence="1">
    <location>
        <begin position="29"/>
        <end position="51"/>
    </location>
</feature>
<proteinExistence type="predicted"/>
<dbReference type="AlphaFoldDB" id="A0AAD3SVS5"/>
<protein>
    <recommendedName>
        <fullName evidence="4">Transmembrane protein</fullName>
    </recommendedName>
</protein>
<accession>A0AAD3SVS5</accession>
<evidence type="ECO:0000313" key="3">
    <source>
        <dbReference type="Proteomes" id="UP001279734"/>
    </source>
</evidence>
<dbReference type="EMBL" id="BSYO01000018">
    <property type="protein sequence ID" value="GMH17861.1"/>
    <property type="molecule type" value="Genomic_DNA"/>
</dbReference>
<evidence type="ECO:0000256" key="1">
    <source>
        <dbReference type="SAM" id="Phobius"/>
    </source>
</evidence>
<evidence type="ECO:0000313" key="2">
    <source>
        <dbReference type="EMBL" id="GMH17861.1"/>
    </source>
</evidence>